<evidence type="ECO:0000259" key="3">
    <source>
        <dbReference type="Pfam" id="PF24935"/>
    </source>
</evidence>
<name>A0A3M7SM74_BRAPC</name>
<dbReference type="GO" id="GO:0005643">
    <property type="term" value="C:nuclear pore"/>
    <property type="evidence" value="ECO:0007669"/>
    <property type="project" value="TreeGrafter"/>
</dbReference>
<evidence type="ECO:0000313" key="4">
    <source>
        <dbReference type="EMBL" id="RNA36717.1"/>
    </source>
</evidence>
<dbReference type="InterPro" id="IPR056899">
    <property type="entry name" value="Ig_NUP210_9th"/>
</dbReference>
<keyword evidence="5" id="KW-1185">Reference proteome</keyword>
<dbReference type="Proteomes" id="UP000276133">
    <property type="component" value="Unassembled WGS sequence"/>
</dbReference>
<evidence type="ECO:0000313" key="5">
    <source>
        <dbReference type="Proteomes" id="UP000276133"/>
    </source>
</evidence>
<feature type="domain" description="NUP210 Ig-like" evidence="1">
    <location>
        <begin position="112"/>
        <end position="209"/>
    </location>
</feature>
<dbReference type="InterPro" id="IPR055099">
    <property type="entry name" value="Ig_NUP210_7th"/>
</dbReference>
<feature type="domain" description="NUP210 Ig-like" evidence="3">
    <location>
        <begin position="10"/>
        <end position="93"/>
    </location>
</feature>
<dbReference type="STRING" id="10195.A0A3M7SM74"/>
<dbReference type="AlphaFoldDB" id="A0A3M7SM74"/>
<accession>A0A3M7SM74</accession>
<organism evidence="4 5">
    <name type="scientific">Brachionus plicatilis</name>
    <name type="common">Marine rotifer</name>
    <name type="synonym">Brachionus muelleri</name>
    <dbReference type="NCBI Taxonomy" id="10195"/>
    <lineage>
        <taxon>Eukaryota</taxon>
        <taxon>Metazoa</taxon>
        <taxon>Spiralia</taxon>
        <taxon>Gnathifera</taxon>
        <taxon>Rotifera</taxon>
        <taxon>Eurotatoria</taxon>
        <taxon>Monogononta</taxon>
        <taxon>Pseudotrocha</taxon>
        <taxon>Ploima</taxon>
        <taxon>Brachionidae</taxon>
        <taxon>Brachionus</taxon>
    </lineage>
</organism>
<dbReference type="Pfam" id="PF24902">
    <property type="entry name" value="Ig_NUP210_9th"/>
    <property type="match status" value="1"/>
</dbReference>
<dbReference type="InterPro" id="IPR056898">
    <property type="entry name" value="Ig_NUP210_6th"/>
</dbReference>
<feature type="domain" description="NUP210 Ig-like" evidence="2">
    <location>
        <begin position="359"/>
        <end position="427"/>
    </location>
</feature>
<gene>
    <name evidence="4" type="ORF">BpHYR1_013379</name>
</gene>
<dbReference type="PANTHER" id="PTHR23019">
    <property type="entry name" value="NUCLEAR PORE MEMBRANE GLYCOPROTEIN GP210-RELATED"/>
    <property type="match status" value="1"/>
</dbReference>
<reference evidence="4 5" key="1">
    <citation type="journal article" date="2018" name="Sci. Rep.">
        <title>Genomic signatures of local adaptation to the degree of environmental predictability in rotifers.</title>
        <authorList>
            <person name="Franch-Gras L."/>
            <person name="Hahn C."/>
            <person name="Garcia-Roger E.M."/>
            <person name="Carmona M.J."/>
            <person name="Serra M."/>
            <person name="Gomez A."/>
        </authorList>
    </citation>
    <scope>NUCLEOTIDE SEQUENCE [LARGE SCALE GENOMIC DNA]</scope>
    <source>
        <strain evidence="4">HYR1</strain>
    </source>
</reference>
<dbReference type="EMBL" id="REGN01001138">
    <property type="protein sequence ID" value="RNA36717.1"/>
    <property type="molecule type" value="Genomic_DNA"/>
</dbReference>
<dbReference type="InterPro" id="IPR045197">
    <property type="entry name" value="NUP210-like"/>
</dbReference>
<evidence type="ECO:0000259" key="1">
    <source>
        <dbReference type="Pfam" id="PF22962"/>
    </source>
</evidence>
<dbReference type="PANTHER" id="PTHR23019:SF0">
    <property type="entry name" value="NUCLEAR PORE MEMBRANE GLYCOPROTEIN 210"/>
    <property type="match status" value="1"/>
</dbReference>
<protein>
    <submittedName>
        <fullName evidence="4">Nuclear pore membrane glycoprotein</fullName>
    </submittedName>
</protein>
<comment type="caution">
    <text evidence="4">The sequence shown here is derived from an EMBL/GenBank/DDBJ whole genome shotgun (WGS) entry which is preliminary data.</text>
</comment>
<evidence type="ECO:0000259" key="2">
    <source>
        <dbReference type="Pfam" id="PF24902"/>
    </source>
</evidence>
<dbReference type="OrthoDB" id="361283at2759"/>
<dbReference type="Pfam" id="PF24935">
    <property type="entry name" value="Ig_NUP210_6th"/>
    <property type="match status" value="1"/>
</dbReference>
<sequence length="1064" mass="121017">MVVEPVGIFLDPCPVEALVKSRLEINVKMNGLMQDGSMVSINDCSKISFNVRIQDETVFKYIEVKAADTMEENCAKIILDAKKVGKSLIQVFYGELKSQEMKIFSFPQLTSLKKNLLLTKSSSYLFSLSDGPFLNSDKHSYVSEFRVNRHHVINVEHLEHNSLASKYTYKITCLDTNDFENEIEFTIWNKVTSQNKCPMKFNYKLVVSCLRPKILELSQLFVKNDGSDQEVYSGIKWRCPIKLNSKFAVANLNRDLNIQLLVKDSNGKEFDNFSGLNSVWKFDSNFISKQKEMKYLNLKPIDQNTLAKETNFGYHTLFYQSFVPNKRAGETKIELKLFTDENDYLENFLNIRFVNDVRVEPSQLVLFNHPSNIQQLKLFDGSGYFQAEVESKEKSLLEINKIWDSGIQVSPLTNNGLCFINVFDYCMPPQSFDLARDEFSWELTARSIVKVAGIYSILVNLEDDKVQEGQQIKIFVKIDDASGNFIQSKYFKLMNLEAKIDSDLSLSKIDSLNQFVETDDCRVYSITGLKSGLIKISFEIRSNDDVIKSMPVNIEIYEPIKVEPKMVEIILGTDYQIRYTGGPVSSHDITIEYQTFDTEVINVNEIGLVNGLALGSAKVNIKFTISKKLLFQDSVEFRIVEAKFVKIRSPLTSVKSGNKFPLHILINNLNPFYFATSKNIQYKWSVNDAALAEILRNDGFSVHVRTKEPGLLKISVSVFYMDKEFLDSVEVKILAPAIFSNFGQQVPPDNIILVTAKTMLQLRTNYDSLSSEIKYSLQFGMKESECSGSKVQLSIDGQLKIFDPRTECFVGIQATIHYESKIQILNYLIVIKEISYRMFRVDDQEFSVTYHDNLGDEFFVVNTISSLKVNLNNLVEFIQINQNVFGAGPSISFLPDSKINSFRMKMLNDGYVVVELSANHANDFIGLQTSYLNSKIYELYIGDLICKFASIAQNSIIKLAKSPCCNIGVAFESGRIVLENSKEYLVHDFADVYFKTENTDYQIIKINPSLSVLENHLTSSTSTSITSTFRVNIICFHIRNGKCNTFLSNSTDLTQSDSFFGSLS</sequence>
<dbReference type="Pfam" id="PF22962">
    <property type="entry name" value="Ig_NUP210_7th"/>
    <property type="match status" value="1"/>
</dbReference>
<proteinExistence type="predicted"/>